<dbReference type="GO" id="GO:0003917">
    <property type="term" value="F:DNA topoisomerase type I (single strand cut, ATP-independent) activity"/>
    <property type="evidence" value="ECO:0007669"/>
    <property type="project" value="UniProtKB-EC"/>
</dbReference>
<dbReference type="Pfam" id="PF01751">
    <property type="entry name" value="Toprim"/>
    <property type="match status" value="1"/>
</dbReference>
<dbReference type="Gene3D" id="2.70.20.10">
    <property type="entry name" value="Topoisomerase I, domain 3"/>
    <property type="match status" value="1"/>
</dbReference>
<dbReference type="GO" id="GO:0006310">
    <property type="term" value="P:DNA recombination"/>
    <property type="evidence" value="ECO:0007669"/>
    <property type="project" value="TreeGrafter"/>
</dbReference>
<dbReference type="InterPro" id="IPR005738">
    <property type="entry name" value="TopoIII"/>
</dbReference>
<dbReference type="InterPro" id="IPR013825">
    <property type="entry name" value="Topo_IA_cen_sub2"/>
</dbReference>
<comment type="similarity">
    <text evidence="2">Belongs to the type IA topoisomerase family.</text>
</comment>
<dbReference type="SMART" id="SM00493">
    <property type="entry name" value="TOPRIM"/>
    <property type="match status" value="1"/>
</dbReference>
<dbReference type="SUPFAM" id="SSF56712">
    <property type="entry name" value="Prokaryotic type I DNA topoisomerase"/>
    <property type="match status" value="1"/>
</dbReference>
<dbReference type="InterPro" id="IPR013826">
    <property type="entry name" value="Topo_IA_cen_sub3"/>
</dbReference>
<dbReference type="Gene3D" id="1.10.290.10">
    <property type="entry name" value="Topoisomerase I, domain 4"/>
    <property type="match status" value="1"/>
</dbReference>
<feature type="domain" description="Toprim" evidence="12">
    <location>
        <begin position="1"/>
        <end position="134"/>
    </location>
</feature>
<dbReference type="SMART" id="SM00436">
    <property type="entry name" value="TOP1Bc"/>
    <property type="match status" value="1"/>
</dbReference>
<keyword evidence="7" id="KW-0413">Isomerase</keyword>
<evidence type="ECO:0000256" key="8">
    <source>
        <dbReference type="ARBA" id="ARBA00030003"/>
    </source>
</evidence>
<gene>
    <name evidence="14" type="ORF">QE207_01125</name>
</gene>
<dbReference type="PRINTS" id="PR00417">
    <property type="entry name" value="PRTPISMRASEI"/>
</dbReference>
<dbReference type="Gene3D" id="1.10.460.10">
    <property type="entry name" value="Topoisomerase I, domain 2"/>
    <property type="match status" value="1"/>
</dbReference>
<keyword evidence="5" id="KW-0799">Topoisomerase</keyword>
<dbReference type="InterPro" id="IPR006171">
    <property type="entry name" value="TOPRIM_dom"/>
</dbReference>
<dbReference type="Proteomes" id="UP001177597">
    <property type="component" value="Plasmid paIh3"/>
</dbReference>
<dbReference type="PANTHER" id="PTHR11390:SF21">
    <property type="entry name" value="DNA TOPOISOMERASE 3-ALPHA"/>
    <property type="match status" value="1"/>
</dbReference>
<evidence type="ECO:0000256" key="2">
    <source>
        <dbReference type="ARBA" id="ARBA00009446"/>
    </source>
</evidence>
<evidence type="ECO:0000256" key="4">
    <source>
        <dbReference type="ARBA" id="ARBA00022723"/>
    </source>
</evidence>
<feature type="domain" description="Topo IA-type catalytic" evidence="13">
    <location>
        <begin position="150"/>
        <end position="607"/>
    </location>
</feature>
<dbReference type="Gene3D" id="3.40.50.140">
    <property type="match status" value="1"/>
</dbReference>
<sequence length="717" mass="81002">MNLYIAEKPQIASDIVKALDGKFTRKEGYFESDRDVVTWCYGHIIQSAEPENYHPDYKRWKKEDLPLKLYPVKYQPCEGKEKQVKIVVELIKKANVIIHAGDPDDEGQLLVDEVLIYANNTKPVQRLLINDNTDAAVKKALNNLKDNQKFKGLFYKALARSVGDDIYGKSMTRAYTVTAQQKGYRGTPLSVGRVQTPILGLICRRYLANKNHKESLYYTITGIFDHLKAEFEANWQVSENAPQDDKKRLINKDFGERIAKFCEGKTAEVVAAAVDNKETAPPLPFNLVKLQQYMNKNHKMTAAKTLEITQQLREKYKAITYNRSDCSYLSEEQYSESPQLITALKNLNLFSEVKTEDTLKSKAFDSAKVTAHTAIIPTINTPDLSQLSDDEKTVYLAIARYYLTQFLPNKRYQEASVLLKIDTETFTARATKTTDNGFTEFLQNKEDEEVEQDKGQFSILSKLRTGEKVDCIKATVNTKKTTPPPLFTEASLLAALVRVADFVTDAKIKTLLKTKDKDKKDEHGGIGTPATRHSMIEKLKAREFIVLDKRNLIPTQKGLDFFQALPDIATNPDMTALWAEKQEQIEQGNLTVDEFVEQLYGDINRLLADDIGQNLKIDTPTTHQTGSAMCCPNCNKALLDKPKLVVCEAQCGFKIWKTVCEKTLTPKQVETLVKKGKTGIIKGFKSKAGKNFDATLILQDKTTGATRFEFSSRNNTE</sequence>
<evidence type="ECO:0000256" key="6">
    <source>
        <dbReference type="ARBA" id="ARBA00023125"/>
    </source>
</evidence>
<dbReference type="GO" id="GO:0006281">
    <property type="term" value="P:DNA repair"/>
    <property type="evidence" value="ECO:0007669"/>
    <property type="project" value="TreeGrafter"/>
</dbReference>
<evidence type="ECO:0000256" key="11">
    <source>
        <dbReference type="ARBA" id="ARBA00032877"/>
    </source>
</evidence>
<dbReference type="InterPro" id="IPR013497">
    <property type="entry name" value="Topo_IA_cen"/>
</dbReference>
<comment type="catalytic activity">
    <reaction evidence="1">
        <text>ATP-independent breakage of single-stranded DNA, followed by passage and rejoining.</text>
        <dbReference type="EC" id="5.6.2.1"/>
    </reaction>
</comment>
<dbReference type="PROSITE" id="PS50880">
    <property type="entry name" value="TOPRIM"/>
    <property type="match status" value="1"/>
</dbReference>
<evidence type="ECO:0000313" key="15">
    <source>
        <dbReference type="Proteomes" id="UP001177597"/>
    </source>
</evidence>
<dbReference type="GO" id="GO:0003677">
    <property type="term" value="F:DNA binding"/>
    <property type="evidence" value="ECO:0007669"/>
    <property type="project" value="UniProtKB-KW"/>
</dbReference>
<dbReference type="InterPro" id="IPR034144">
    <property type="entry name" value="TOPRIM_TopoIII"/>
</dbReference>
<dbReference type="CDD" id="cd03362">
    <property type="entry name" value="TOPRIM_TopoIA_TopoIII"/>
    <property type="match status" value="1"/>
</dbReference>
<dbReference type="InterPro" id="IPR000380">
    <property type="entry name" value="Topo_IA"/>
</dbReference>
<dbReference type="InterPro" id="IPR025589">
    <property type="entry name" value="Toprim_C_rpt"/>
</dbReference>
<dbReference type="NCBIfam" id="NF005829">
    <property type="entry name" value="PRK07726.1"/>
    <property type="match status" value="1"/>
</dbReference>
<evidence type="ECO:0000259" key="12">
    <source>
        <dbReference type="PROSITE" id="PS50880"/>
    </source>
</evidence>
<dbReference type="Pfam" id="PF01131">
    <property type="entry name" value="Topoisom_bac"/>
    <property type="match status" value="1"/>
</dbReference>
<proteinExistence type="inferred from homology"/>
<protein>
    <recommendedName>
        <fullName evidence="3">DNA topoisomerase</fullName>
        <ecNumber evidence="3">5.6.2.1</ecNumber>
    </recommendedName>
    <alternativeName>
        <fullName evidence="11">Omega-protein</fullName>
    </alternativeName>
    <alternativeName>
        <fullName evidence="10">Relaxing enzyme</fullName>
    </alternativeName>
    <alternativeName>
        <fullName evidence="8">Swivelase</fullName>
    </alternativeName>
    <alternativeName>
        <fullName evidence="9">Untwisting enzyme</fullName>
    </alternativeName>
</protein>
<dbReference type="PANTHER" id="PTHR11390">
    <property type="entry name" value="PROKARYOTIC DNA TOPOISOMERASE"/>
    <property type="match status" value="1"/>
</dbReference>
<dbReference type="GO" id="GO:0006265">
    <property type="term" value="P:DNA topological change"/>
    <property type="evidence" value="ECO:0007669"/>
    <property type="project" value="InterPro"/>
</dbReference>
<dbReference type="SMART" id="SM00437">
    <property type="entry name" value="TOP1Ac"/>
    <property type="match status" value="1"/>
</dbReference>
<keyword evidence="14" id="KW-0614">Plasmid</keyword>
<evidence type="ECO:0000256" key="3">
    <source>
        <dbReference type="ARBA" id="ARBA00012891"/>
    </source>
</evidence>
<geneLocation type="plasmid" evidence="14 15">
    <name>paIh3</name>
</geneLocation>
<dbReference type="InterPro" id="IPR003601">
    <property type="entry name" value="Topo_IA_2"/>
</dbReference>
<evidence type="ECO:0000256" key="10">
    <source>
        <dbReference type="ARBA" id="ARBA00032235"/>
    </source>
</evidence>
<dbReference type="AlphaFoldDB" id="A0AA95GD51"/>
<evidence type="ECO:0000256" key="1">
    <source>
        <dbReference type="ARBA" id="ARBA00000213"/>
    </source>
</evidence>
<evidence type="ECO:0000313" key="14">
    <source>
        <dbReference type="EMBL" id="WGL93919.1"/>
    </source>
</evidence>
<dbReference type="InterPro" id="IPR013824">
    <property type="entry name" value="Topo_IA_cen_sub1"/>
</dbReference>
<accession>A0AA95GD51</accession>
<evidence type="ECO:0000256" key="5">
    <source>
        <dbReference type="ARBA" id="ARBA00023029"/>
    </source>
</evidence>
<evidence type="ECO:0000256" key="9">
    <source>
        <dbReference type="ARBA" id="ARBA00031985"/>
    </source>
</evidence>
<name>A0AA95GD51_9GAMM</name>
<dbReference type="EC" id="5.6.2.1" evidence="3"/>
<dbReference type="EMBL" id="CP123493">
    <property type="protein sequence ID" value="WGL93919.1"/>
    <property type="molecule type" value="Genomic_DNA"/>
</dbReference>
<dbReference type="InterPro" id="IPR003602">
    <property type="entry name" value="Topo_IA_DNA-bd_dom"/>
</dbReference>
<reference evidence="14" key="1">
    <citation type="submission" date="2023-04" db="EMBL/GenBank/DDBJ databases">
        <title>Genome dynamics across the evolutionary transition to endosymbiosis.</title>
        <authorList>
            <person name="Siozios S."/>
            <person name="Nadal-Jimenez P."/>
            <person name="Azagi T."/>
            <person name="Sprong H."/>
            <person name="Frost C.L."/>
            <person name="Parratt S.R."/>
            <person name="Taylor G."/>
            <person name="Brettell L."/>
            <person name="Lew K.C."/>
            <person name="Croft L."/>
            <person name="King K.C."/>
            <person name="Brockhurst M.A."/>
            <person name="Hypsa V."/>
            <person name="Novakova E."/>
            <person name="Darby A.C."/>
            <person name="Hurst G.D.D."/>
        </authorList>
    </citation>
    <scope>NUCLEOTIDE SEQUENCE</scope>
    <source>
        <strain evidence="14">AIh</strain>
        <plasmid evidence="14">paIh3</plasmid>
    </source>
</reference>
<dbReference type="Pfam" id="PF13342">
    <property type="entry name" value="Toprim_Crpt"/>
    <property type="match status" value="1"/>
</dbReference>
<dbReference type="RefSeq" id="WP_280628351.1">
    <property type="nucleotide sequence ID" value="NZ_CP123493.1"/>
</dbReference>
<dbReference type="GO" id="GO:0046872">
    <property type="term" value="F:metal ion binding"/>
    <property type="evidence" value="ECO:0007669"/>
    <property type="project" value="UniProtKB-KW"/>
</dbReference>
<evidence type="ECO:0000259" key="13">
    <source>
        <dbReference type="PROSITE" id="PS52039"/>
    </source>
</evidence>
<keyword evidence="4" id="KW-0479">Metal-binding</keyword>
<dbReference type="NCBIfam" id="TIGR01056">
    <property type="entry name" value="topB"/>
    <property type="match status" value="1"/>
</dbReference>
<dbReference type="PROSITE" id="PS52039">
    <property type="entry name" value="TOPO_IA_2"/>
    <property type="match status" value="1"/>
</dbReference>
<dbReference type="InterPro" id="IPR023405">
    <property type="entry name" value="Topo_IA_core_domain"/>
</dbReference>
<keyword evidence="6" id="KW-0238">DNA-binding</keyword>
<evidence type="ECO:0000256" key="7">
    <source>
        <dbReference type="ARBA" id="ARBA00023235"/>
    </source>
</evidence>
<organism evidence="14 15">
    <name type="scientific">Arsenophonus nasoniae</name>
    <name type="common">son-killer infecting Nasonia vitripennis</name>
    <dbReference type="NCBI Taxonomy" id="638"/>
    <lineage>
        <taxon>Bacteria</taxon>
        <taxon>Pseudomonadati</taxon>
        <taxon>Pseudomonadota</taxon>
        <taxon>Gammaproteobacteria</taxon>
        <taxon>Enterobacterales</taxon>
        <taxon>Morganellaceae</taxon>
        <taxon>Arsenophonus</taxon>
    </lineage>
</organism>
<dbReference type="GO" id="GO:0043597">
    <property type="term" value="C:cytoplasmic replication fork"/>
    <property type="evidence" value="ECO:0007669"/>
    <property type="project" value="TreeGrafter"/>
</dbReference>